<evidence type="ECO:0000313" key="2">
    <source>
        <dbReference type="Proteomes" id="UP000015453"/>
    </source>
</evidence>
<dbReference type="Proteomes" id="UP000015453">
    <property type="component" value="Unassembled WGS sequence"/>
</dbReference>
<organism evidence="1 2">
    <name type="scientific">Genlisea aurea</name>
    <dbReference type="NCBI Taxonomy" id="192259"/>
    <lineage>
        <taxon>Eukaryota</taxon>
        <taxon>Viridiplantae</taxon>
        <taxon>Streptophyta</taxon>
        <taxon>Embryophyta</taxon>
        <taxon>Tracheophyta</taxon>
        <taxon>Spermatophyta</taxon>
        <taxon>Magnoliopsida</taxon>
        <taxon>eudicotyledons</taxon>
        <taxon>Gunneridae</taxon>
        <taxon>Pentapetalae</taxon>
        <taxon>asterids</taxon>
        <taxon>lamiids</taxon>
        <taxon>Lamiales</taxon>
        <taxon>Lentibulariaceae</taxon>
        <taxon>Genlisea</taxon>
    </lineage>
</organism>
<dbReference type="AlphaFoldDB" id="S8DK57"/>
<name>S8DK57_9LAMI</name>
<gene>
    <name evidence="1" type="ORF">M569_11488</name>
</gene>
<keyword evidence="2" id="KW-1185">Reference proteome</keyword>
<sequence length="66" mass="7134">MAYWQYPSSSSNASRGFSMRLALPMDTAGPMASSSLDMFLVQASVVSLETLKAIVRAGMRTARESD</sequence>
<protein>
    <submittedName>
        <fullName evidence="1">Uncharacterized protein</fullName>
    </submittedName>
</protein>
<evidence type="ECO:0000313" key="1">
    <source>
        <dbReference type="EMBL" id="EPS63298.1"/>
    </source>
</evidence>
<comment type="caution">
    <text evidence="1">The sequence shown here is derived from an EMBL/GenBank/DDBJ whole genome shotgun (WGS) entry which is preliminary data.</text>
</comment>
<proteinExistence type="predicted"/>
<reference evidence="1 2" key="1">
    <citation type="journal article" date="2013" name="BMC Genomics">
        <title>The miniature genome of a carnivorous plant Genlisea aurea contains a low number of genes and short non-coding sequences.</title>
        <authorList>
            <person name="Leushkin E.V."/>
            <person name="Sutormin R.A."/>
            <person name="Nabieva E.R."/>
            <person name="Penin A.A."/>
            <person name="Kondrashov A.S."/>
            <person name="Logacheva M.D."/>
        </authorList>
    </citation>
    <scope>NUCLEOTIDE SEQUENCE [LARGE SCALE GENOMIC DNA]</scope>
</reference>
<dbReference type="EMBL" id="AUSU01005575">
    <property type="protein sequence ID" value="EPS63298.1"/>
    <property type="molecule type" value="Genomic_DNA"/>
</dbReference>
<accession>S8DK57</accession>